<gene>
    <name evidence="5" type="ORF">Moror_5847</name>
</gene>
<dbReference type="InterPro" id="IPR023576">
    <property type="entry name" value="UbiE/COQ5_MeTrFase_CS"/>
</dbReference>
<dbReference type="SUPFAM" id="SSF53335">
    <property type="entry name" value="S-adenosyl-L-methionine-dependent methyltransferases"/>
    <property type="match status" value="1"/>
</dbReference>
<evidence type="ECO:0000256" key="1">
    <source>
        <dbReference type="ARBA" id="ARBA00022603"/>
    </source>
</evidence>
<dbReference type="Proteomes" id="UP000017559">
    <property type="component" value="Unassembled WGS sequence"/>
</dbReference>
<evidence type="ECO:0000256" key="3">
    <source>
        <dbReference type="ARBA" id="ARBA00022691"/>
    </source>
</evidence>
<evidence type="ECO:0000259" key="4">
    <source>
        <dbReference type="Pfam" id="PF13649"/>
    </source>
</evidence>
<keyword evidence="2" id="KW-0808">Transferase</keyword>
<reference evidence="5 6" key="1">
    <citation type="journal article" date="2014" name="BMC Genomics">
        <title>Genome and secretome analysis of the hemibiotrophic fungal pathogen, Moniliophthora roreri, which causes frosty pod rot disease of cacao: mechanisms of the biotrophic and necrotrophic phases.</title>
        <authorList>
            <person name="Meinhardt L.W."/>
            <person name="Costa G.G.L."/>
            <person name="Thomazella D.P.T."/>
            <person name="Teixeira P.J.P.L."/>
            <person name="Carazzolle M.F."/>
            <person name="Schuster S.C."/>
            <person name="Carlson J.E."/>
            <person name="Guiltinan M.J."/>
            <person name="Mieczkowski P."/>
            <person name="Farmer A."/>
            <person name="Ramaraj T."/>
            <person name="Crozier J."/>
            <person name="Davis R.E."/>
            <person name="Shao J."/>
            <person name="Melnick R.L."/>
            <person name="Pereira G.A.G."/>
            <person name="Bailey B.A."/>
        </authorList>
    </citation>
    <scope>NUCLEOTIDE SEQUENCE [LARGE SCALE GENOMIC DNA]</scope>
    <source>
        <strain evidence="5 6">MCA 2997</strain>
    </source>
</reference>
<keyword evidence="3" id="KW-0949">S-adenosyl-L-methionine</keyword>
<dbReference type="Pfam" id="PF13649">
    <property type="entry name" value="Methyltransf_25"/>
    <property type="match status" value="1"/>
</dbReference>
<name>V2X435_MONRO</name>
<dbReference type="OrthoDB" id="184880at2759"/>
<dbReference type="InterPro" id="IPR029063">
    <property type="entry name" value="SAM-dependent_MTases_sf"/>
</dbReference>
<dbReference type="KEGG" id="mrr:Moror_5847"/>
<organism evidence="5 6">
    <name type="scientific">Moniliophthora roreri (strain MCA 2997)</name>
    <name type="common">Cocoa frosty pod rot fungus</name>
    <name type="synonym">Crinipellis roreri</name>
    <dbReference type="NCBI Taxonomy" id="1381753"/>
    <lineage>
        <taxon>Eukaryota</taxon>
        <taxon>Fungi</taxon>
        <taxon>Dikarya</taxon>
        <taxon>Basidiomycota</taxon>
        <taxon>Agaricomycotina</taxon>
        <taxon>Agaricomycetes</taxon>
        <taxon>Agaricomycetidae</taxon>
        <taxon>Agaricales</taxon>
        <taxon>Marasmiineae</taxon>
        <taxon>Marasmiaceae</taxon>
        <taxon>Moniliophthora</taxon>
    </lineage>
</organism>
<evidence type="ECO:0000313" key="5">
    <source>
        <dbReference type="EMBL" id="ESK87200.1"/>
    </source>
</evidence>
<evidence type="ECO:0000313" key="6">
    <source>
        <dbReference type="Proteomes" id="UP000017559"/>
    </source>
</evidence>
<dbReference type="GO" id="GO:0008168">
    <property type="term" value="F:methyltransferase activity"/>
    <property type="evidence" value="ECO:0007669"/>
    <property type="project" value="UniProtKB-KW"/>
</dbReference>
<dbReference type="PANTHER" id="PTHR43591">
    <property type="entry name" value="METHYLTRANSFERASE"/>
    <property type="match status" value="1"/>
</dbReference>
<dbReference type="PROSITE" id="PS01184">
    <property type="entry name" value="UBIE_2"/>
    <property type="match status" value="1"/>
</dbReference>
<dbReference type="EMBL" id="AWSO01000822">
    <property type="protein sequence ID" value="ESK87200.1"/>
    <property type="molecule type" value="Genomic_DNA"/>
</dbReference>
<proteinExistence type="predicted"/>
<dbReference type="InterPro" id="IPR041698">
    <property type="entry name" value="Methyltransf_25"/>
</dbReference>
<dbReference type="HOGENOM" id="CLU_010595_9_3_1"/>
<dbReference type="Gene3D" id="3.40.50.150">
    <property type="entry name" value="Vaccinia Virus protein VP39"/>
    <property type="match status" value="1"/>
</dbReference>
<dbReference type="AlphaFoldDB" id="V2X435"/>
<dbReference type="CDD" id="cd02440">
    <property type="entry name" value="AdoMet_MTases"/>
    <property type="match status" value="1"/>
</dbReference>
<accession>V2X435</accession>
<protein>
    <recommendedName>
        <fullName evidence="4">Methyltransferase domain-containing protein</fullName>
    </recommendedName>
</protein>
<dbReference type="GO" id="GO:0032259">
    <property type="term" value="P:methylation"/>
    <property type="evidence" value="ECO:0007669"/>
    <property type="project" value="UniProtKB-KW"/>
</dbReference>
<sequence length="291" mass="31886">MTIEDLQSKSAYAVLKRGHGESERLNQQYQFYKKLHHRNLISDPRISIPPNGAVLDSATGTGAWILEVAQELPSSVSLYAVDIAPTLWPGPSSGIPSNVHYFVSSVTSLPKQWTNKFNLVNQSLLSVALKAVDWPTSISELYRVTKPGGYIQLVEMSRIPPFPRGTGPASNAVWELYNRMAVAAGFLTTPMSEVPLMLEEAGFCDVTVQVEPAAIGGKRFGGDNGVEALDVLGKAFVALKDIFMVNQGFGVVKKEEYDGLIERYLREIEETGARAGMELCYICARKGMRGI</sequence>
<evidence type="ECO:0000256" key="2">
    <source>
        <dbReference type="ARBA" id="ARBA00022679"/>
    </source>
</evidence>
<keyword evidence="6" id="KW-1185">Reference proteome</keyword>
<keyword evidence="1" id="KW-0489">Methyltransferase</keyword>
<feature type="domain" description="Methyltransferase" evidence="4">
    <location>
        <begin position="54"/>
        <end position="149"/>
    </location>
</feature>
<comment type="caution">
    <text evidence="5">The sequence shown here is derived from an EMBL/GenBank/DDBJ whole genome shotgun (WGS) entry which is preliminary data.</text>
</comment>